<dbReference type="GO" id="GO:0015288">
    <property type="term" value="F:porin activity"/>
    <property type="evidence" value="ECO:0007669"/>
    <property type="project" value="UniProtKB-KW"/>
</dbReference>
<accession>A0A172WTS7</accession>
<gene>
    <name evidence="11" type="ORF">PS273GM_18085</name>
</gene>
<dbReference type="OrthoDB" id="106611at2"/>
<dbReference type="eggNOG" id="COG4580">
    <property type="taxonomic scope" value="Bacteria"/>
</dbReference>
<dbReference type="GO" id="GO:0015774">
    <property type="term" value="P:polysaccharide transport"/>
    <property type="evidence" value="ECO:0007669"/>
    <property type="project" value="TreeGrafter"/>
</dbReference>
<dbReference type="CDD" id="cd01346">
    <property type="entry name" value="Maltoporin-like"/>
    <property type="match status" value="1"/>
</dbReference>
<keyword evidence="4" id="KW-1134">Transmembrane beta strand</keyword>
<name>A0A172WTS7_STUST</name>
<dbReference type="PANTHER" id="PTHR38762">
    <property type="entry name" value="CRYPTIC OUTER MEMBRANE PORIN BGLH-RELATED"/>
    <property type="match status" value="1"/>
</dbReference>
<keyword evidence="3" id="KW-0813">Transport</keyword>
<keyword evidence="10" id="KW-0732">Signal</keyword>
<evidence type="ECO:0000256" key="2">
    <source>
        <dbReference type="ARBA" id="ARBA00007055"/>
    </source>
</evidence>
<dbReference type="Pfam" id="PF02264">
    <property type="entry name" value="LamB"/>
    <property type="match status" value="1"/>
</dbReference>
<feature type="signal peptide" evidence="10">
    <location>
        <begin position="1"/>
        <end position="24"/>
    </location>
</feature>
<evidence type="ECO:0000256" key="9">
    <source>
        <dbReference type="ARBA" id="ARBA00023237"/>
    </source>
</evidence>
<dbReference type="PANTHER" id="PTHR38762:SF1">
    <property type="entry name" value="CRYPTIC OUTER MEMBRANE PORIN BGLH-RELATED"/>
    <property type="match status" value="1"/>
</dbReference>
<feature type="chain" id="PRO_5008002930" evidence="10">
    <location>
        <begin position="25"/>
        <end position="407"/>
    </location>
</feature>
<dbReference type="GO" id="GO:0006811">
    <property type="term" value="P:monoatomic ion transport"/>
    <property type="evidence" value="ECO:0007669"/>
    <property type="project" value="UniProtKB-KW"/>
</dbReference>
<evidence type="ECO:0000256" key="6">
    <source>
        <dbReference type="ARBA" id="ARBA00023065"/>
    </source>
</evidence>
<dbReference type="Proteomes" id="UP000077787">
    <property type="component" value="Chromosome"/>
</dbReference>
<dbReference type="RefSeq" id="WP_045427968.1">
    <property type="nucleotide sequence ID" value="NZ_CP015641.1"/>
</dbReference>
<evidence type="ECO:0000256" key="4">
    <source>
        <dbReference type="ARBA" id="ARBA00022452"/>
    </source>
</evidence>
<dbReference type="InterPro" id="IPR050286">
    <property type="entry name" value="G_neg_Bact_CarbUptk_Porin"/>
</dbReference>
<dbReference type="GO" id="GO:0015144">
    <property type="term" value="F:carbohydrate transmembrane transporter activity"/>
    <property type="evidence" value="ECO:0007669"/>
    <property type="project" value="TreeGrafter"/>
</dbReference>
<dbReference type="AlphaFoldDB" id="A0A172WTS7"/>
<comment type="subcellular location">
    <subcellularLocation>
        <location evidence="1">Cell outer membrane</location>
        <topology evidence="1">Multi-pass membrane protein</topology>
    </subcellularLocation>
</comment>
<evidence type="ECO:0000256" key="10">
    <source>
        <dbReference type="SAM" id="SignalP"/>
    </source>
</evidence>
<reference evidence="11 12" key="1">
    <citation type="submission" date="2016-05" db="EMBL/GenBank/DDBJ databases">
        <title>Genome sequence of Pseudomonas stutzeri 273 and identification of the exopolysaccharide biosynthesis locus.</title>
        <authorList>
            <person name="Wu S."/>
            <person name="Sun C."/>
        </authorList>
    </citation>
    <scope>NUCLEOTIDE SEQUENCE [LARGE SCALE GENOMIC DNA]</scope>
    <source>
        <strain evidence="11 12">273</strain>
    </source>
</reference>
<evidence type="ECO:0000313" key="11">
    <source>
        <dbReference type="EMBL" id="ANF26914.1"/>
    </source>
</evidence>
<dbReference type="GO" id="GO:0009279">
    <property type="term" value="C:cell outer membrane"/>
    <property type="evidence" value="ECO:0007669"/>
    <property type="project" value="UniProtKB-SubCell"/>
</dbReference>
<evidence type="ECO:0000313" key="12">
    <source>
        <dbReference type="Proteomes" id="UP000077787"/>
    </source>
</evidence>
<evidence type="ECO:0000256" key="8">
    <source>
        <dbReference type="ARBA" id="ARBA00023136"/>
    </source>
</evidence>
<keyword evidence="5" id="KW-0812">Transmembrane</keyword>
<evidence type="ECO:0000256" key="5">
    <source>
        <dbReference type="ARBA" id="ARBA00022692"/>
    </source>
</evidence>
<keyword evidence="6" id="KW-0406">Ion transport</keyword>
<dbReference type="GO" id="GO:0046930">
    <property type="term" value="C:pore complex"/>
    <property type="evidence" value="ECO:0007669"/>
    <property type="project" value="UniProtKB-KW"/>
</dbReference>
<dbReference type="SUPFAM" id="SSF56935">
    <property type="entry name" value="Porins"/>
    <property type="match status" value="1"/>
</dbReference>
<dbReference type="InterPro" id="IPR036998">
    <property type="entry name" value="Porin_LamB_sf"/>
</dbReference>
<keyword evidence="9" id="KW-0998">Cell outer membrane</keyword>
<evidence type="ECO:0000256" key="3">
    <source>
        <dbReference type="ARBA" id="ARBA00022448"/>
    </source>
</evidence>
<keyword evidence="8" id="KW-0472">Membrane</keyword>
<keyword evidence="7" id="KW-0626">Porin</keyword>
<dbReference type="EMBL" id="CP015641">
    <property type="protein sequence ID" value="ANF26914.1"/>
    <property type="molecule type" value="Genomic_DNA"/>
</dbReference>
<sequence length="407" mass="44914">MKKTTRLGLAVSLASLAMPFAAQALDFNGYVRSGIGESTASESQACFQLPGAASKFRLGNECEQYAELGLRQDLFTMDDGSVLSVEGMAALYNEYDHTPKFTGDHGFARLVQAYAEWSNVAALNNGSLWAGRRFYKRNDIHISDFYYWNQSATGAGIENVEIGGLQYSYAFSRKDSVFQENYTNRHDFNVGGFDTNPNGELQFGVSYIADPDRGDSNSGWSVTAQHEQIGFLGGSNTFAVQYGEGPGTGLGYTGDVTLDESAKSWRVVEFFDWQVTPRFGGQFQAVYQKDTRQDGGDQDWVSVGVRPVYALTEEFKLVAEVGHDQIDAEAGTRKLTKFTIAPTWSPTGPEFWARPEFRLYYTYAQWNDAAQEAANLMAAGSALSETGAFGSAQHGSNFGVQVEYWWD</sequence>
<evidence type="ECO:0000256" key="1">
    <source>
        <dbReference type="ARBA" id="ARBA00004571"/>
    </source>
</evidence>
<comment type="similarity">
    <text evidence="2">Belongs to the porin LamB (TC 1.B.3) family.</text>
</comment>
<dbReference type="InterPro" id="IPR003192">
    <property type="entry name" value="Porin_LamB"/>
</dbReference>
<dbReference type="Gene3D" id="2.40.170.10">
    <property type="entry name" value="Porin, LamB type"/>
    <property type="match status" value="1"/>
</dbReference>
<organism evidence="11 12">
    <name type="scientific">Stutzerimonas stutzeri</name>
    <name type="common">Pseudomonas stutzeri</name>
    <dbReference type="NCBI Taxonomy" id="316"/>
    <lineage>
        <taxon>Bacteria</taxon>
        <taxon>Pseudomonadati</taxon>
        <taxon>Pseudomonadota</taxon>
        <taxon>Gammaproteobacteria</taxon>
        <taxon>Pseudomonadales</taxon>
        <taxon>Pseudomonadaceae</taxon>
        <taxon>Stutzerimonas</taxon>
    </lineage>
</organism>
<evidence type="ECO:0000256" key="7">
    <source>
        <dbReference type="ARBA" id="ARBA00023114"/>
    </source>
</evidence>
<proteinExistence type="inferred from homology"/>
<protein>
    <submittedName>
        <fullName evidence="11">Maltoporin</fullName>
    </submittedName>
</protein>